<name>A0ABW4FM13_9PSEU</name>
<accession>A0ABW4FM13</accession>
<gene>
    <name evidence="2" type="ORF">ACFSCY_18290</name>
</gene>
<dbReference type="Proteomes" id="UP001597145">
    <property type="component" value="Unassembled WGS sequence"/>
</dbReference>
<reference evidence="3" key="1">
    <citation type="journal article" date="2019" name="Int. J. Syst. Evol. Microbiol.">
        <title>The Global Catalogue of Microorganisms (GCM) 10K type strain sequencing project: providing services to taxonomists for standard genome sequencing and annotation.</title>
        <authorList>
            <consortium name="The Broad Institute Genomics Platform"/>
            <consortium name="The Broad Institute Genome Sequencing Center for Infectious Disease"/>
            <person name="Wu L."/>
            <person name="Ma J."/>
        </authorList>
    </citation>
    <scope>NUCLEOTIDE SEQUENCE [LARGE SCALE GENOMIC DNA]</scope>
    <source>
        <strain evidence="3">JCM 12165</strain>
    </source>
</reference>
<sequence length="64" mass="7267">MSSTPPPAPRPARDFVPTEELIRQQGVRPISSVDDLPHADPFESDEEFEEFLADLYRSRRAEAP</sequence>
<proteinExistence type="predicted"/>
<dbReference type="RefSeq" id="WP_343983655.1">
    <property type="nucleotide sequence ID" value="NZ_BAAAJG010000016.1"/>
</dbReference>
<dbReference type="EMBL" id="JBHUCP010000011">
    <property type="protein sequence ID" value="MFD1531392.1"/>
    <property type="molecule type" value="Genomic_DNA"/>
</dbReference>
<evidence type="ECO:0000256" key="1">
    <source>
        <dbReference type="SAM" id="MobiDB-lite"/>
    </source>
</evidence>
<organism evidence="2 3">
    <name type="scientific">Pseudonocardia aurantiaca</name>
    <dbReference type="NCBI Taxonomy" id="75290"/>
    <lineage>
        <taxon>Bacteria</taxon>
        <taxon>Bacillati</taxon>
        <taxon>Actinomycetota</taxon>
        <taxon>Actinomycetes</taxon>
        <taxon>Pseudonocardiales</taxon>
        <taxon>Pseudonocardiaceae</taxon>
        <taxon>Pseudonocardia</taxon>
    </lineage>
</organism>
<feature type="region of interest" description="Disordered" evidence="1">
    <location>
        <begin position="1"/>
        <end position="42"/>
    </location>
</feature>
<keyword evidence="3" id="KW-1185">Reference proteome</keyword>
<feature type="compositionally biased region" description="Pro residues" evidence="1">
    <location>
        <begin position="1"/>
        <end position="10"/>
    </location>
</feature>
<evidence type="ECO:0000313" key="2">
    <source>
        <dbReference type="EMBL" id="MFD1531392.1"/>
    </source>
</evidence>
<evidence type="ECO:0000313" key="3">
    <source>
        <dbReference type="Proteomes" id="UP001597145"/>
    </source>
</evidence>
<comment type="caution">
    <text evidence="2">The sequence shown here is derived from an EMBL/GenBank/DDBJ whole genome shotgun (WGS) entry which is preliminary data.</text>
</comment>
<protein>
    <submittedName>
        <fullName evidence="2">Uncharacterized protein</fullName>
    </submittedName>
</protein>